<keyword evidence="2" id="KW-1133">Transmembrane helix</keyword>
<proteinExistence type="predicted"/>
<dbReference type="AlphaFoldDB" id="A0A8X7C042"/>
<feature type="transmembrane region" description="Helical" evidence="2">
    <location>
        <begin position="20"/>
        <end position="42"/>
    </location>
</feature>
<keyword evidence="4" id="KW-1185">Reference proteome</keyword>
<comment type="caution">
    <text evidence="3">The sequence shown here is derived from an EMBL/GenBank/DDBJ whole genome shotgun (WGS) entry which is preliminary data.</text>
</comment>
<feature type="compositionally biased region" description="Pro residues" evidence="1">
    <location>
        <begin position="125"/>
        <end position="140"/>
    </location>
</feature>
<organism evidence="3 4">
    <name type="scientific">Trichonephila inaurata madagascariensis</name>
    <dbReference type="NCBI Taxonomy" id="2747483"/>
    <lineage>
        <taxon>Eukaryota</taxon>
        <taxon>Metazoa</taxon>
        <taxon>Ecdysozoa</taxon>
        <taxon>Arthropoda</taxon>
        <taxon>Chelicerata</taxon>
        <taxon>Arachnida</taxon>
        <taxon>Araneae</taxon>
        <taxon>Araneomorphae</taxon>
        <taxon>Entelegynae</taxon>
        <taxon>Araneoidea</taxon>
        <taxon>Nephilidae</taxon>
        <taxon>Trichonephila</taxon>
        <taxon>Trichonephila inaurata</taxon>
    </lineage>
</organism>
<reference evidence="3" key="1">
    <citation type="submission" date="2020-08" db="EMBL/GenBank/DDBJ databases">
        <title>Multicomponent nature underlies the extraordinary mechanical properties of spider dragline silk.</title>
        <authorList>
            <person name="Kono N."/>
            <person name="Nakamura H."/>
            <person name="Mori M."/>
            <person name="Yoshida Y."/>
            <person name="Ohtoshi R."/>
            <person name="Malay A.D."/>
            <person name="Moran D.A.P."/>
            <person name="Tomita M."/>
            <person name="Numata K."/>
            <person name="Arakawa K."/>
        </authorList>
    </citation>
    <scope>NUCLEOTIDE SEQUENCE</scope>
</reference>
<protein>
    <submittedName>
        <fullName evidence="3">Uncharacterized protein</fullName>
    </submittedName>
</protein>
<feature type="region of interest" description="Disordered" evidence="1">
    <location>
        <begin position="115"/>
        <end position="146"/>
    </location>
</feature>
<evidence type="ECO:0000313" key="3">
    <source>
        <dbReference type="EMBL" id="GFY48109.1"/>
    </source>
</evidence>
<accession>A0A8X7C042</accession>
<dbReference type="EMBL" id="BMAV01006317">
    <property type="protein sequence ID" value="GFY48109.1"/>
    <property type="molecule type" value="Genomic_DNA"/>
</dbReference>
<sequence length="291" mass="33823">MADNLTTMLVRLGLTPLVWFLRLLIIITGKYLANLLTLFFYLEHVLDNLNKLKIPPKNRKSKANSKEKALKLLNRKIKFHKCLKIIVQYHRNKHLKIRNKIKFHPTLPTIEEVDETDQTPCNNPYLPPSNQPPNNVPSPAPTTNNSPISTPTAIQPITLDENFSNYSFLIPDFIVPSDSKPSNFNNNFAVQFNHYIQQKNSHKPFRYIKVFTQDHHPSNLEKEARRKARAPSIWYQCLLNEQTQPTVNIGGSKVHFHRTAVLTEHPGRFWNDQDEYPPVRLLLRPLKSPWT</sequence>
<name>A0A8X7C042_9ARAC</name>
<keyword evidence="2" id="KW-0812">Transmembrane</keyword>
<keyword evidence="2" id="KW-0472">Membrane</keyword>
<gene>
    <name evidence="3" type="ORF">TNIN_87201</name>
</gene>
<evidence type="ECO:0000313" key="4">
    <source>
        <dbReference type="Proteomes" id="UP000886998"/>
    </source>
</evidence>
<dbReference type="Proteomes" id="UP000886998">
    <property type="component" value="Unassembled WGS sequence"/>
</dbReference>
<evidence type="ECO:0000256" key="1">
    <source>
        <dbReference type="SAM" id="MobiDB-lite"/>
    </source>
</evidence>
<evidence type="ECO:0000256" key="2">
    <source>
        <dbReference type="SAM" id="Phobius"/>
    </source>
</evidence>